<dbReference type="OrthoDB" id="5297436at2"/>
<dbReference type="PANTHER" id="PTHR15887">
    <property type="entry name" value="TRANSMEMBRANE PROTEIN 69"/>
    <property type="match status" value="1"/>
</dbReference>
<feature type="transmembrane region" description="Helical" evidence="1">
    <location>
        <begin position="56"/>
        <end position="79"/>
    </location>
</feature>
<comment type="caution">
    <text evidence="2">The sequence shown here is derived from an EMBL/GenBank/DDBJ whole genome shotgun (WGS) entry which is preliminary data.</text>
</comment>
<organism evidence="2 3">
    <name type="scientific">Oricola cellulosilytica</name>
    <dbReference type="NCBI Taxonomy" id="1429082"/>
    <lineage>
        <taxon>Bacteria</taxon>
        <taxon>Pseudomonadati</taxon>
        <taxon>Pseudomonadota</taxon>
        <taxon>Alphaproteobacteria</taxon>
        <taxon>Hyphomicrobiales</taxon>
        <taxon>Ahrensiaceae</taxon>
        <taxon>Oricola</taxon>
    </lineage>
</organism>
<dbReference type="Proteomes" id="UP000291301">
    <property type="component" value="Unassembled WGS sequence"/>
</dbReference>
<dbReference type="Pfam" id="PF11911">
    <property type="entry name" value="DUF3429"/>
    <property type="match status" value="1"/>
</dbReference>
<gene>
    <name evidence="2" type="ORF">E0D97_03730</name>
</gene>
<feature type="transmembrane region" description="Helical" evidence="1">
    <location>
        <begin position="146"/>
        <end position="164"/>
    </location>
</feature>
<dbReference type="PANTHER" id="PTHR15887:SF1">
    <property type="entry name" value="TRANSMEMBRANE PROTEIN 69"/>
    <property type="match status" value="1"/>
</dbReference>
<dbReference type="EMBL" id="SJST01000001">
    <property type="protein sequence ID" value="TCD16541.1"/>
    <property type="molecule type" value="Genomic_DNA"/>
</dbReference>
<keyword evidence="3" id="KW-1185">Reference proteome</keyword>
<name>A0A4R0PFW6_9HYPH</name>
<accession>A0A4R0PFW6</accession>
<keyword evidence="1" id="KW-0472">Membrane</keyword>
<dbReference type="RefSeq" id="WP_131565498.1">
    <property type="nucleotide sequence ID" value="NZ_JAINFK010000001.1"/>
</dbReference>
<evidence type="ECO:0000256" key="1">
    <source>
        <dbReference type="SAM" id="Phobius"/>
    </source>
</evidence>
<evidence type="ECO:0000313" key="3">
    <source>
        <dbReference type="Proteomes" id="UP000291301"/>
    </source>
</evidence>
<keyword evidence="1" id="KW-1133">Transmembrane helix</keyword>
<reference evidence="2 3" key="1">
    <citation type="journal article" date="2015" name="Antonie Van Leeuwenhoek">
        <title>Oricola cellulosilytica gen. nov., sp. nov., a cellulose-degrading bacterium of the family Phyllobacteriaceae isolated from surface seashore water, and emended descriptions of Mesorhizobium loti and Phyllobacterium myrsinacearum.</title>
        <authorList>
            <person name="Hameed A."/>
            <person name="Shahina M."/>
            <person name="Lai W.A."/>
            <person name="Lin S.Y."/>
            <person name="Young L.S."/>
            <person name="Liu Y.C."/>
            <person name="Hsu Y.H."/>
            <person name="Young C.C."/>
        </authorList>
    </citation>
    <scope>NUCLEOTIDE SEQUENCE [LARGE SCALE GENOMIC DNA]</scope>
    <source>
        <strain evidence="2 3">KCTC 52183</strain>
    </source>
</reference>
<evidence type="ECO:0000313" key="2">
    <source>
        <dbReference type="EMBL" id="TCD16541.1"/>
    </source>
</evidence>
<protein>
    <submittedName>
        <fullName evidence="2">DUF3429 domain-containing protein</fullName>
    </submittedName>
</protein>
<keyword evidence="1" id="KW-0812">Transmembrane</keyword>
<sequence>MMITLRKRRTARRGLEWTAVFLALSGFLPFAFLTALLLAAPGFIAAGESSFSEGTSAAVALKAYAAIILSFLGGIRWGVAIVSPGEGRDNAEVLTVSVIPSLVGWFAFFLGDPWSFAVFAAAFAATGLWDRRLVTSGGAPAWFGRLRLLLTILVTGTMLTAFAATF</sequence>
<dbReference type="AlphaFoldDB" id="A0A4R0PFW6"/>
<dbReference type="InterPro" id="IPR021836">
    <property type="entry name" value="DUF3429"/>
</dbReference>
<proteinExistence type="predicted"/>